<accession>A0A3F2RES6</accession>
<dbReference type="EMBL" id="MBDO02000460">
    <property type="protein sequence ID" value="RLN55093.1"/>
    <property type="molecule type" value="Genomic_DNA"/>
</dbReference>
<comment type="caution">
    <text evidence="1">The sequence shown here is derived from an EMBL/GenBank/DDBJ whole genome shotgun (WGS) entry which is preliminary data.</text>
</comment>
<protein>
    <submittedName>
        <fullName evidence="1">Uncharacterized protein</fullName>
    </submittedName>
</protein>
<name>A0A3F2RES6_9STRA</name>
<dbReference type="AlphaFoldDB" id="A0A3F2RES6"/>
<gene>
    <name evidence="1" type="ORF">BBP00_00008653</name>
</gene>
<reference evidence="1 2" key="1">
    <citation type="submission" date="2018-07" db="EMBL/GenBank/DDBJ databases">
        <title>Genome sequencing of oomycete isolates from Chile give support for New Zealand origin for Phytophthora kernoviae and make available the first Nothophytophthora sp. genome.</title>
        <authorList>
            <person name="Studholme D.J."/>
            <person name="Sanfuentes E."/>
            <person name="Panda P."/>
            <person name="Hill R."/>
            <person name="Sambles C."/>
            <person name="Grant M."/>
            <person name="Williams N.M."/>
            <person name="Mcdougal R.L."/>
        </authorList>
    </citation>
    <scope>NUCLEOTIDE SEQUENCE [LARGE SCALE GENOMIC DNA]</scope>
    <source>
        <strain evidence="1">Chile6</strain>
    </source>
</reference>
<proteinExistence type="predicted"/>
<evidence type="ECO:0000313" key="2">
    <source>
        <dbReference type="Proteomes" id="UP000277300"/>
    </source>
</evidence>
<organism evidence="1 2">
    <name type="scientific">Phytophthora kernoviae</name>
    <dbReference type="NCBI Taxonomy" id="325452"/>
    <lineage>
        <taxon>Eukaryota</taxon>
        <taxon>Sar</taxon>
        <taxon>Stramenopiles</taxon>
        <taxon>Oomycota</taxon>
        <taxon>Peronosporomycetes</taxon>
        <taxon>Peronosporales</taxon>
        <taxon>Peronosporaceae</taxon>
        <taxon>Phytophthora</taxon>
    </lineage>
</organism>
<sequence>MFKSFVNEAGKALSSMSFVLWLRELECVKFQAPPAVVMAIFSGRLWSRGLTLMHFRESTEVVSLEDGSTNVNFASDFSASATLPTASIRCSSYEDILDAVHGLNVLEQEVWYGHMRKLTSRLRAFVAKYKSADLGNTPSRVRLTILYANMFIGTALGHLQVDEPHWWSGFCEALRAIDYQSPAWTMALVSVLSQEKAEDTSEKASRGRRDSVRRTAIHESIRRLIPVKRKGQEPCLRNVAGLSCSGGTYKRCDNSRRVHNWNEHLPSRLQEWVDTALVWYTHFRHGGEGDANMGTYLLAFTFGAISDYAKSSLHFFVHDDGSFPGKVSGNKAGAPPEFLWLITRRHAAGRFFEGESSSST</sequence>
<evidence type="ECO:0000313" key="1">
    <source>
        <dbReference type="EMBL" id="RLN55093.1"/>
    </source>
</evidence>
<dbReference type="OrthoDB" id="121048at2759"/>
<dbReference type="Proteomes" id="UP000277300">
    <property type="component" value="Unassembled WGS sequence"/>
</dbReference>